<feature type="chain" id="PRO_5008371821" evidence="7">
    <location>
        <begin position="20"/>
        <end position="302"/>
    </location>
</feature>
<dbReference type="AlphaFoldDB" id="A0A1A8I8E4"/>
<reference evidence="9" key="2">
    <citation type="submission" date="2016-06" db="EMBL/GenBank/DDBJ databases">
        <title>The genome of a short-lived fish provides insights into sex chromosome evolution and the genetic control of aging.</title>
        <authorList>
            <person name="Reichwald K."/>
            <person name="Felder M."/>
            <person name="Petzold A."/>
            <person name="Koch P."/>
            <person name="Groth M."/>
            <person name="Platzer M."/>
        </authorList>
    </citation>
    <scope>NUCLEOTIDE SEQUENCE</scope>
    <source>
        <tissue evidence="9">Brain</tissue>
    </source>
</reference>
<evidence type="ECO:0000256" key="1">
    <source>
        <dbReference type="ARBA" id="ARBA00004141"/>
    </source>
</evidence>
<protein>
    <submittedName>
        <fullName evidence="9">Glucagon receptor b</fullName>
    </submittedName>
</protein>
<feature type="transmembrane region" description="Helical" evidence="6">
    <location>
        <begin position="6"/>
        <end position="31"/>
    </location>
</feature>
<dbReference type="GO" id="GO:0007166">
    <property type="term" value="P:cell surface receptor signaling pathway"/>
    <property type="evidence" value="ECO:0007669"/>
    <property type="project" value="InterPro"/>
</dbReference>
<keyword evidence="4 6" id="KW-0472">Membrane</keyword>
<sequence length="302" mass="34527">MRNNIHMNLFASFILRAVSILVKDALLTLTLDPRSGSSARTQAWVNIPAVMWCRGAMVMMQYSVMANNYWLLINFCIFIRIIKILMSKLRAHQMRYTDYKFRLAKSTLTLIPLLGIHAILFTFVIDESVPKGSMLRLIRLFCDLLFNSFQGLLVAILYCFVNKEVQSEMLKKWKRWKLGKDIGEEYRHTHSHTPHIKSGSVATGNLLDLHDNNASEPSSDWPRPQKARPLSSAVPEENRRLVVSYSNGTGRGKPSKSRHTLQFTLQPLRGATSHASTMTDDNCLEEQVQYCSYRQEGEETSV</sequence>
<dbReference type="GO" id="GO:0004967">
    <property type="term" value="F:glucagon receptor activity"/>
    <property type="evidence" value="ECO:0007669"/>
    <property type="project" value="TreeGrafter"/>
</dbReference>
<dbReference type="GO" id="GO:0005886">
    <property type="term" value="C:plasma membrane"/>
    <property type="evidence" value="ECO:0007669"/>
    <property type="project" value="TreeGrafter"/>
</dbReference>
<evidence type="ECO:0000256" key="7">
    <source>
        <dbReference type="SAM" id="SignalP"/>
    </source>
</evidence>
<dbReference type="PANTHER" id="PTHR45620:SF29">
    <property type="entry name" value="GLUCAGON RECEPTOR"/>
    <property type="match status" value="1"/>
</dbReference>
<dbReference type="GO" id="GO:0007189">
    <property type="term" value="P:adenylate cyclase-activating G protein-coupled receptor signaling pathway"/>
    <property type="evidence" value="ECO:0007669"/>
    <property type="project" value="TreeGrafter"/>
</dbReference>
<dbReference type="InterPro" id="IPR017983">
    <property type="entry name" value="GPCR_2_secretin-like_CS"/>
</dbReference>
<keyword evidence="9" id="KW-0675">Receptor</keyword>
<keyword evidence="2 6" id="KW-0812">Transmembrane</keyword>
<dbReference type="PRINTS" id="PR00249">
    <property type="entry name" value="GPCRSECRETIN"/>
</dbReference>
<dbReference type="PROSITE" id="PS50261">
    <property type="entry name" value="G_PROTEIN_RECEP_F2_4"/>
    <property type="match status" value="1"/>
</dbReference>
<dbReference type="InterPro" id="IPR000832">
    <property type="entry name" value="GPCR_2_secretin-like"/>
</dbReference>
<evidence type="ECO:0000259" key="8">
    <source>
        <dbReference type="PROSITE" id="PS50261"/>
    </source>
</evidence>
<evidence type="ECO:0000256" key="3">
    <source>
        <dbReference type="ARBA" id="ARBA00022989"/>
    </source>
</evidence>
<organism evidence="9">
    <name type="scientific">Nothobranchius kuhntae</name>
    <name type="common">Beira killifish</name>
    <dbReference type="NCBI Taxonomy" id="321403"/>
    <lineage>
        <taxon>Eukaryota</taxon>
        <taxon>Metazoa</taxon>
        <taxon>Chordata</taxon>
        <taxon>Craniata</taxon>
        <taxon>Vertebrata</taxon>
        <taxon>Euteleostomi</taxon>
        <taxon>Actinopterygii</taxon>
        <taxon>Neopterygii</taxon>
        <taxon>Teleostei</taxon>
        <taxon>Neoteleostei</taxon>
        <taxon>Acanthomorphata</taxon>
        <taxon>Ovalentaria</taxon>
        <taxon>Atherinomorphae</taxon>
        <taxon>Cyprinodontiformes</taxon>
        <taxon>Nothobranchiidae</taxon>
        <taxon>Nothobranchius</taxon>
    </lineage>
</organism>
<evidence type="ECO:0000256" key="4">
    <source>
        <dbReference type="ARBA" id="ARBA00023136"/>
    </source>
</evidence>
<evidence type="ECO:0000256" key="6">
    <source>
        <dbReference type="SAM" id="Phobius"/>
    </source>
</evidence>
<proteinExistence type="predicted"/>
<feature type="region of interest" description="Disordered" evidence="5">
    <location>
        <begin position="207"/>
        <end position="234"/>
    </location>
</feature>
<dbReference type="Pfam" id="PF00002">
    <property type="entry name" value="7tm_2"/>
    <property type="match status" value="1"/>
</dbReference>
<feature type="transmembrane region" description="Helical" evidence="6">
    <location>
        <begin position="107"/>
        <end position="125"/>
    </location>
</feature>
<feature type="transmembrane region" description="Helical" evidence="6">
    <location>
        <begin position="137"/>
        <end position="161"/>
    </location>
</feature>
<comment type="subcellular location">
    <subcellularLocation>
        <location evidence="1">Membrane</location>
        <topology evidence="1">Multi-pass membrane protein</topology>
    </subcellularLocation>
</comment>
<gene>
    <name evidence="9" type="primary">GCGRB</name>
</gene>
<dbReference type="EMBL" id="HAED01007131">
    <property type="protein sequence ID" value="SBQ93315.1"/>
    <property type="molecule type" value="Transcribed_RNA"/>
</dbReference>
<dbReference type="Gene3D" id="1.20.1070.10">
    <property type="entry name" value="Rhodopsin 7-helix transmembrane proteins"/>
    <property type="match status" value="2"/>
</dbReference>
<keyword evidence="3 6" id="KW-1133">Transmembrane helix</keyword>
<feature type="domain" description="G-protein coupled receptors family 2 profile 2" evidence="8">
    <location>
        <begin position="71"/>
        <end position="162"/>
    </location>
</feature>
<evidence type="ECO:0000256" key="5">
    <source>
        <dbReference type="SAM" id="MobiDB-lite"/>
    </source>
</evidence>
<dbReference type="InterPro" id="IPR050332">
    <property type="entry name" value="GPCR_2"/>
</dbReference>
<evidence type="ECO:0000313" key="9">
    <source>
        <dbReference type="EMBL" id="SBQ93315.1"/>
    </source>
</evidence>
<name>A0A1A8I8E4_NOTKU</name>
<dbReference type="PROSITE" id="PS00650">
    <property type="entry name" value="G_PROTEIN_RECEP_F2_2"/>
    <property type="match status" value="1"/>
</dbReference>
<feature type="transmembrane region" description="Helical" evidence="6">
    <location>
        <begin position="69"/>
        <end position="86"/>
    </location>
</feature>
<dbReference type="InterPro" id="IPR017981">
    <property type="entry name" value="GPCR_2-like_7TM"/>
</dbReference>
<feature type="signal peptide" evidence="7">
    <location>
        <begin position="1"/>
        <end position="19"/>
    </location>
</feature>
<accession>A0A1A8I8E4</accession>
<evidence type="ECO:0000256" key="2">
    <source>
        <dbReference type="ARBA" id="ARBA00022692"/>
    </source>
</evidence>
<keyword evidence="7" id="KW-0732">Signal</keyword>
<dbReference type="GO" id="GO:0017046">
    <property type="term" value="F:peptide hormone binding"/>
    <property type="evidence" value="ECO:0007669"/>
    <property type="project" value="TreeGrafter"/>
</dbReference>
<reference evidence="9" key="1">
    <citation type="submission" date="2016-05" db="EMBL/GenBank/DDBJ databases">
        <authorList>
            <person name="Lavstsen T."/>
            <person name="Jespersen J.S."/>
        </authorList>
    </citation>
    <scope>NUCLEOTIDE SEQUENCE</scope>
    <source>
        <tissue evidence="9">Brain</tissue>
    </source>
</reference>
<dbReference type="PANTHER" id="PTHR45620">
    <property type="entry name" value="PDF RECEPTOR-LIKE PROTEIN-RELATED"/>
    <property type="match status" value="1"/>
</dbReference>